<dbReference type="GO" id="GO:0004674">
    <property type="term" value="F:protein serine/threonine kinase activity"/>
    <property type="evidence" value="ECO:0007669"/>
    <property type="project" value="TreeGrafter"/>
</dbReference>
<dbReference type="PANTHER" id="PTHR44329">
    <property type="entry name" value="SERINE/THREONINE-PROTEIN KINASE TNNI3K-RELATED"/>
    <property type="match status" value="1"/>
</dbReference>
<dbReference type="PROSITE" id="PS50011">
    <property type="entry name" value="PROTEIN_KINASE_DOM"/>
    <property type="match status" value="1"/>
</dbReference>
<dbReference type="SUPFAM" id="SSF56112">
    <property type="entry name" value="Protein kinase-like (PK-like)"/>
    <property type="match status" value="1"/>
</dbReference>
<name>A0A2N0RP81_9GLOM</name>
<dbReference type="VEuPathDB" id="FungiDB:FUN_021761"/>
<dbReference type="PRINTS" id="PR00109">
    <property type="entry name" value="TYRKINASE"/>
</dbReference>
<dbReference type="GO" id="GO:0005524">
    <property type="term" value="F:ATP binding"/>
    <property type="evidence" value="ECO:0007669"/>
    <property type="project" value="UniProtKB-KW"/>
</dbReference>
<keyword evidence="1" id="KW-0808">Transferase</keyword>
<reference evidence="6 7" key="2">
    <citation type="submission" date="2017-10" db="EMBL/GenBank/DDBJ databases">
        <title>Genome analyses suggest a sexual origin of heterokaryosis in a supposedly ancient asexual fungus.</title>
        <authorList>
            <person name="Corradi N."/>
            <person name="Sedzielewska K."/>
            <person name="Noel J."/>
            <person name="Charron P."/>
            <person name="Farinelli L."/>
            <person name="Marton T."/>
            <person name="Kruger M."/>
            <person name="Pelin A."/>
            <person name="Brachmann A."/>
            <person name="Corradi N."/>
        </authorList>
    </citation>
    <scope>NUCLEOTIDE SEQUENCE [LARGE SCALE GENOMIC DNA]</scope>
    <source>
        <strain evidence="6 7">A1</strain>
    </source>
</reference>
<comment type="caution">
    <text evidence="6">The sequence shown here is derived from an EMBL/GenBank/DDBJ whole genome shotgun (WGS) entry which is preliminary data.</text>
</comment>
<reference evidence="6 7" key="1">
    <citation type="submission" date="2017-10" db="EMBL/GenBank/DDBJ databases">
        <title>Extensive intraspecific genome diversity in a model arbuscular mycorrhizal fungus.</title>
        <authorList>
            <person name="Chen E.C.H."/>
            <person name="Morin E."/>
            <person name="Baudet D."/>
            <person name="Noel J."/>
            <person name="Ndikumana S."/>
            <person name="Charron P."/>
            <person name="St-Onge C."/>
            <person name="Giorgi J."/>
            <person name="Grigoriev I.V."/>
            <person name="Roux C."/>
            <person name="Martin F.M."/>
            <person name="Corradi N."/>
        </authorList>
    </citation>
    <scope>NUCLEOTIDE SEQUENCE [LARGE SCALE GENOMIC DNA]</scope>
    <source>
        <strain evidence="6 7">A1</strain>
    </source>
</reference>
<evidence type="ECO:0000256" key="2">
    <source>
        <dbReference type="ARBA" id="ARBA00022741"/>
    </source>
</evidence>
<sequence>MELTNDDSFDPTPKLKSSPVPISFISFNRDDENCIRCGDIYTRTTINYQKYCKKCLSGYLTNITDKNIYLDVYIFTRNLECNEHDISMTKEPQNIQECCRNCIEILCFKQIYHHHIKYYVDKNDNLINNVIISEKNCKLCGKAFHKTYDGFVLCSDCYLISSEYTESTLSKKPIPIIYLPWWHNLFNCQACFSKLKFTSDCQKYCENCLIFYTGCRYCLTTNVIFGVTNQSKCKKCKRVSSIIFDIEKFRSGNSDLDDFLVNLRLEIHNRLEITTFTEKIKNIDSYFNPNTLFSSIYGIFNDIRAEILMEWIPYSQFTNVKEIAKGGFGIIYQATWLDGSINNEKVHYSLEMRERRNNETVILKKFNNSQGISKHFLDELKSNQHCYVLNRHIIRTYGFTKDPNSDDYILVMQYASGGDLHKYLREQFTNITWDKRKISILWQIAKGLETIHNAKFIHRDFHSGNMLIDLSYDKAHQWQIGDLGLSQPVDSVSSNNEIYGVIPYIAPEIFKGSTFSKESDVYCVGMIMWELTTGCKPFANVEHDINLIYKILDGERPEITKDTPECYANLMKSCWDPDPEKRPSITEIRKILNKWYFRNNDLEQFKKAEIKRKELINLKELGPKFNGKTHPSAIYTSKSLRSFISRCSSYFSKDYNSIELEFDIGIKRYYLRFKFFSLSLHNLNSNDSNTISSNILGTKRNLEELEIDSYGNSGKHIKIEST</sequence>
<feature type="domain" description="Protein kinase" evidence="5">
    <location>
        <begin position="317"/>
        <end position="596"/>
    </location>
</feature>
<keyword evidence="2" id="KW-0547">Nucleotide-binding</keyword>
<dbReference type="VEuPathDB" id="FungiDB:RhiirFUN_003801"/>
<evidence type="ECO:0000259" key="5">
    <source>
        <dbReference type="PROSITE" id="PS50011"/>
    </source>
</evidence>
<protein>
    <submittedName>
        <fullName evidence="6">Kinase-like protein</fullName>
    </submittedName>
</protein>
<evidence type="ECO:0000256" key="3">
    <source>
        <dbReference type="ARBA" id="ARBA00022777"/>
    </source>
</evidence>
<dbReference type="Proteomes" id="UP000232688">
    <property type="component" value="Unassembled WGS sequence"/>
</dbReference>
<keyword evidence="4" id="KW-0067">ATP-binding</keyword>
<dbReference type="Pfam" id="PF07714">
    <property type="entry name" value="PK_Tyr_Ser-Thr"/>
    <property type="match status" value="1"/>
</dbReference>
<dbReference type="Gene3D" id="1.10.510.10">
    <property type="entry name" value="Transferase(Phosphotransferase) domain 1"/>
    <property type="match status" value="1"/>
</dbReference>
<dbReference type="InterPro" id="IPR011009">
    <property type="entry name" value="Kinase-like_dom_sf"/>
</dbReference>
<dbReference type="EMBL" id="LLXH01000573">
    <property type="protein sequence ID" value="PKC65099.1"/>
    <property type="molecule type" value="Genomic_DNA"/>
</dbReference>
<dbReference type="InterPro" id="IPR051681">
    <property type="entry name" value="Ser/Thr_Kinases-Pseudokinases"/>
</dbReference>
<evidence type="ECO:0000313" key="6">
    <source>
        <dbReference type="EMBL" id="PKC65099.1"/>
    </source>
</evidence>
<organism evidence="6 7">
    <name type="scientific">Rhizophagus irregularis</name>
    <dbReference type="NCBI Taxonomy" id="588596"/>
    <lineage>
        <taxon>Eukaryota</taxon>
        <taxon>Fungi</taxon>
        <taxon>Fungi incertae sedis</taxon>
        <taxon>Mucoromycota</taxon>
        <taxon>Glomeromycotina</taxon>
        <taxon>Glomeromycetes</taxon>
        <taxon>Glomerales</taxon>
        <taxon>Glomeraceae</taxon>
        <taxon>Rhizophagus</taxon>
    </lineage>
</organism>
<dbReference type="InterPro" id="IPR000719">
    <property type="entry name" value="Prot_kinase_dom"/>
</dbReference>
<dbReference type="InterPro" id="IPR001245">
    <property type="entry name" value="Ser-Thr/Tyr_kinase_cat_dom"/>
</dbReference>
<proteinExistence type="predicted"/>
<dbReference type="VEuPathDB" id="FungiDB:RhiirA1_536597"/>
<evidence type="ECO:0000256" key="4">
    <source>
        <dbReference type="ARBA" id="ARBA00022840"/>
    </source>
</evidence>
<gene>
    <name evidence="6" type="ORF">RhiirA1_536597</name>
</gene>
<evidence type="ECO:0000256" key="1">
    <source>
        <dbReference type="ARBA" id="ARBA00022679"/>
    </source>
</evidence>
<keyword evidence="3 6" id="KW-0418">Kinase</keyword>
<accession>A0A2N0RP81</accession>
<dbReference type="AlphaFoldDB" id="A0A2N0RP81"/>
<dbReference type="PANTHER" id="PTHR44329:SF288">
    <property type="entry name" value="MITOGEN-ACTIVATED PROTEIN KINASE KINASE KINASE 20"/>
    <property type="match status" value="1"/>
</dbReference>
<evidence type="ECO:0000313" key="7">
    <source>
        <dbReference type="Proteomes" id="UP000232688"/>
    </source>
</evidence>